<dbReference type="OMA" id="HIHWSIA"/>
<feature type="transmembrane region" description="Helical" evidence="1">
    <location>
        <begin position="157"/>
        <end position="182"/>
    </location>
</feature>
<sequence length="320" mass="35597">MSDAQFVPRTYGAILLGGLFSAWLGGMVTAQTVVYVKLYLKRDSIRLKSLVGAVWLLDALHSMAVWAAGWTYLIDGFGDTQGIAEIPWSIAMTVVFTASLTFLVHLFLARRIHLLSHGNYYLTAAVCPGGPATSFCLCHNRNHDYYGNFADFKEHFSWVFTLGLALSSAVDALITGCLFVLLHRSRKSTPLSMPGLTDMIDTLILYAFESGSLTCFATIVSMICWITMNHNLIFLGLHFVIAKLYANTFLATLNMRYMIRESRSSSIGQPGIIVLERHDREADSLEQHRCKTLNALQISVDVQRTVQYDEESSSDRGGSK</sequence>
<feature type="transmembrane region" description="Helical" evidence="1">
    <location>
        <begin position="12"/>
        <end position="38"/>
    </location>
</feature>
<keyword evidence="1" id="KW-0812">Transmembrane</keyword>
<keyword evidence="4" id="KW-1185">Reference proteome</keyword>
<feature type="transmembrane region" description="Helical" evidence="1">
    <location>
        <begin position="50"/>
        <end position="74"/>
    </location>
</feature>
<protein>
    <recommendedName>
        <fullName evidence="2">DUF6534 domain-containing protein</fullName>
    </recommendedName>
</protein>
<feature type="transmembrane region" description="Helical" evidence="1">
    <location>
        <begin position="120"/>
        <end position="137"/>
    </location>
</feature>
<feature type="transmembrane region" description="Helical" evidence="1">
    <location>
        <begin position="203"/>
        <end position="228"/>
    </location>
</feature>
<feature type="transmembrane region" description="Helical" evidence="1">
    <location>
        <begin position="86"/>
        <end position="108"/>
    </location>
</feature>
<dbReference type="EMBL" id="GL377308">
    <property type="protein sequence ID" value="EFI95499.1"/>
    <property type="molecule type" value="Genomic_DNA"/>
</dbReference>
<feature type="domain" description="DUF6534" evidence="2">
    <location>
        <begin position="167"/>
        <end position="256"/>
    </location>
</feature>
<dbReference type="AlphaFoldDB" id="D8Q8M4"/>
<feature type="non-terminal residue" evidence="3">
    <location>
        <position position="320"/>
    </location>
</feature>
<dbReference type="InParanoid" id="D8Q8M4"/>
<dbReference type="eggNOG" id="ENOG502SH62">
    <property type="taxonomic scope" value="Eukaryota"/>
</dbReference>
<evidence type="ECO:0000313" key="3">
    <source>
        <dbReference type="EMBL" id="EFI95499.1"/>
    </source>
</evidence>
<accession>D8Q8M4</accession>
<organism evidence="4">
    <name type="scientific">Schizophyllum commune (strain H4-8 / FGSC 9210)</name>
    <name type="common">Split gill fungus</name>
    <dbReference type="NCBI Taxonomy" id="578458"/>
    <lineage>
        <taxon>Eukaryota</taxon>
        <taxon>Fungi</taxon>
        <taxon>Dikarya</taxon>
        <taxon>Basidiomycota</taxon>
        <taxon>Agaricomycotina</taxon>
        <taxon>Agaricomycetes</taxon>
        <taxon>Agaricomycetidae</taxon>
        <taxon>Agaricales</taxon>
        <taxon>Schizophyllaceae</taxon>
        <taxon>Schizophyllum</taxon>
    </lineage>
</organism>
<evidence type="ECO:0000256" key="1">
    <source>
        <dbReference type="SAM" id="Phobius"/>
    </source>
</evidence>
<dbReference type="VEuPathDB" id="FungiDB:SCHCODRAFT_01202933"/>
<keyword evidence="1" id="KW-0472">Membrane</keyword>
<feature type="transmembrane region" description="Helical" evidence="1">
    <location>
        <begin position="234"/>
        <end position="253"/>
    </location>
</feature>
<evidence type="ECO:0000259" key="2">
    <source>
        <dbReference type="Pfam" id="PF20152"/>
    </source>
</evidence>
<dbReference type="Proteomes" id="UP000007431">
    <property type="component" value="Unassembled WGS sequence"/>
</dbReference>
<keyword evidence="1" id="KW-1133">Transmembrane helix</keyword>
<gene>
    <name evidence="3" type="ORF">SCHCODRAFT_110312</name>
</gene>
<dbReference type="HOGENOM" id="CLU_046025_0_0_1"/>
<proteinExistence type="predicted"/>
<dbReference type="PANTHER" id="PTHR40465:SF1">
    <property type="entry name" value="DUF6534 DOMAIN-CONTAINING PROTEIN"/>
    <property type="match status" value="1"/>
</dbReference>
<dbReference type="PANTHER" id="PTHR40465">
    <property type="entry name" value="CHROMOSOME 1, WHOLE GENOME SHOTGUN SEQUENCE"/>
    <property type="match status" value="1"/>
</dbReference>
<dbReference type="InterPro" id="IPR045339">
    <property type="entry name" value="DUF6534"/>
</dbReference>
<dbReference type="Pfam" id="PF20152">
    <property type="entry name" value="DUF6534"/>
    <property type="match status" value="1"/>
</dbReference>
<reference evidence="3 4" key="1">
    <citation type="journal article" date="2010" name="Nat. Biotechnol.">
        <title>Genome sequence of the model mushroom Schizophyllum commune.</title>
        <authorList>
            <person name="Ohm R.A."/>
            <person name="de Jong J.F."/>
            <person name="Lugones L.G."/>
            <person name="Aerts A."/>
            <person name="Kothe E."/>
            <person name="Stajich J.E."/>
            <person name="de Vries R.P."/>
            <person name="Record E."/>
            <person name="Levasseur A."/>
            <person name="Baker S.E."/>
            <person name="Bartholomew K.A."/>
            <person name="Coutinho P.M."/>
            <person name="Erdmann S."/>
            <person name="Fowler T.J."/>
            <person name="Gathman A.C."/>
            <person name="Lombard V."/>
            <person name="Henrissat B."/>
            <person name="Knabe N."/>
            <person name="Kuees U."/>
            <person name="Lilly W.W."/>
            <person name="Lindquist E."/>
            <person name="Lucas S."/>
            <person name="Magnuson J.K."/>
            <person name="Piumi F."/>
            <person name="Raudaskoski M."/>
            <person name="Salamov A."/>
            <person name="Schmutz J."/>
            <person name="Schwarze F.W.M.R."/>
            <person name="vanKuyk P.A."/>
            <person name="Horton J.S."/>
            <person name="Grigoriev I.V."/>
            <person name="Woesten H.A.B."/>
        </authorList>
    </citation>
    <scope>NUCLEOTIDE SEQUENCE [LARGE SCALE GENOMIC DNA]</scope>
    <source>
        <strain evidence="4">H4-8 / FGSC 9210</strain>
    </source>
</reference>
<evidence type="ECO:0000313" key="4">
    <source>
        <dbReference type="Proteomes" id="UP000007431"/>
    </source>
</evidence>
<name>D8Q8M4_SCHCM</name>